<dbReference type="GO" id="GO:0005524">
    <property type="term" value="F:ATP binding"/>
    <property type="evidence" value="ECO:0007669"/>
    <property type="project" value="UniProtKB-KW"/>
</dbReference>
<dbReference type="Proteomes" id="UP000604381">
    <property type="component" value="Unassembled WGS sequence"/>
</dbReference>
<feature type="domain" description="ATPase AAA-type core" evidence="1">
    <location>
        <begin position="1"/>
        <end position="293"/>
    </location>
</feature>
<keyword evidence="3" id="KW-1185">Reference proteome</keyword>
<reference evidence="2" key="1">
    <citation type="submission" date="2020-10" db="EMBL/GenBank/DDBJ databases">
        <title>An improved Amphimedon queenslandica hologenome assembly reveals how three proteobacterial symbionts can extend the metabolic phenotypic of their marine sponge host.</title>
        <authorList>
            <person name="Degnan B."/>
            <person name="Degnan S."/>
            <person name="Xiang X."/>
        </authorList>
    </citation>
    <scope>NUCLEOTIDE SEQUENCE</scope>
    <source>
        <strain evidence="2">AqS2</strain>
    </source>
</reference>
<name>A0A930UDR3_9GAMM</name>
<evidence type="ECO:0000259" key="1">
    <source>
        <dbReference type="Pfam" id="PF13304"/>
    </source>
</evidence>
<dbReference type="PANTHER" id="PTHR40396:SF1">
    <property type="entry name" value="ATPASE AAA-TYPE CORE DOMAIN-CONTAINING PROTEIN"/>
    <property type="match status" value="1"/>
</dbReference>
<gene>
    <name evidence="2" type="ORF">ISN26_01150</name>
</gene>
<proteinExistence type="predicted"/>
<dbReference type="InterPro" id="IPR003959">
    <property type="entry name" value="ATPase_AAA_core"/>
</dbReference>
<protein>
    <submittedName>
        <fullName evidence="2">ATP-binding protein</fullName>
    </submittedName>
</protein>
<organism evidence="2 3">
    <name type="scientific">Candidatus Amphirhobacter heronislandensis</name>
    <dbReference type="NCBI Taxonomy" id="1732024"/>
    <lineage>
        <taxon>Bacteria</taxon>
        <taxon>Pseudomonadati</taxon>
        <taxon>Pseudomonadota</taxon>
        <taxon>Gammaproteobacteria</taxon>
        <taxon>Candidatus Tethybacterales</taxon>
        <taxon>Candidatus Tethybacteraceae</taxon>
        <taxon>Candidatus Amphirhobacter</taxon>
    </lineage>
</organism>
<dbReference type="EMBL" id="JADHEI010000016">
    <property type="protein sequence ID" value="MBF2734699.1"/>
    <property type="molecule type" value="Genomic_DNA"/>
</dbReference>
<feature type="non-terminal residue" evidence="2">
    <location>
        <position position="1"/>
    </location>
</feature>
<sequence length="355" mass="40438">ANASGKTNLLHALNFIGWFVSSSFAKEPGGRLPYEKFLTREMQAEPTRFEIHFSGPVNLKKPNDSPTCLYKYELVLGPRGEGQQDRVLSESVKFRPENKGRFRRVFERNENGHVSTAPEIKLGPKNPLLDSAFQRPDAGIISIMVRLNHGVAQVIGSSIGWITSNLQIPGWPFGGLPLITPFAYDDQEKLNNLNRELRRADFGIEEAIFERNEEAKTTRLEFKHRGLDKRIDFLEESSGTIKFMHYFHIFNKLFAEGGMAVIDEIDASLHPLLTRKILHWFADKDRNSRGIQLWMSCQDSTLLDDLLKEEIFLCEKNPQGESDIYGLKDIEGVRRDENFRDVYLSGAYGGVPQYG</sequence>
<dbReference type="GO" id="GO:0016887">
    <property type="term" value="F:ATP hydrolysis activity"/>
    <property type="evidence" value="ECO:0007669"/>
    <property type="project" value="InterPro"/>
</dbReference>
<evidence type="ECO:0000313" key="3">
    <source>
        <dbReference type="Proteomes" id="UP000604381"/>
    </source>
</evidence>
<dbReference type="Pfam" id="PF13304">
    <property type="entry name" value="AAA_21"/>
    <property type="match status" value="1"/>
</dbReference>
<dbReference type="PANTHER" id="PTHR40396">
    <property type="entry name" value="ATPASE-LIKE PROTEIN"/>
    <property type="match status" value="1"/>
</dbReference>
<accession>A0A930UDR3</accession>
<dbReference type="AlphaFoldDB" id="A0A930UDR3"/>
<comment type="caution">
    <text evidence="2">The sequence shown here is derived from an EMBL/GenBank/DDBJ whole genome shotgun (WGS) entry which is preliminary data.</text>
</comment>
<keyword evidence="2" id="KW-0547">Nucleotide-binding</keyword>
<evidence type="ECO:0000313" key="2">
    <source>
        <dbReference type="EMBL" id="MBF2734699.1"/>
    </source>
</evidence>
<keyword evidence="2" id="KW-0067">ATP-binding</keyword>